<reference evidence="2 3" key="2">
    <citation type="journal article" date="2011" name="ISME J.">
        <title>RNA-seq reveals cooperative metabolic interactions between two termite-gut spirochete species in co-culture.</title>
        <authorList>
            <person name="Rosenthal A.Z."/>
            <person name="Matson E.G."/>
            <person name="Eldar A."/>
            <person name="Leadbetter J.R."/>
        </authorList>
    </citation>
    <scope>NUCLEOTIDE SEQUENCE [LARGE SCALE GENOMIC DNA]</scope>
    <source>
        <strain evidence="3">ATCC BAA-888 / DSM 13862 / ZAS-9</strain>
    </source>
</reference>
<name>F5YAK1_LEAAZ</name>
<sequence>MKKVQTFLKYFFQFVCYFFQNWLSHSFLPSYIFFHNNLAK</sequence>
<dbReference type="KEGG" id="taz:TREAZ_3064"/>
<protein>
    <submittedName>
        <fullName evidence="2">Uncharacterized protein</fullName>
    </submittedName>
</protein>
<dbReference type="EMBL" id="CP001841">
    <property type="protein sequence ID" value="AEF80706.1"/>
    <property type="molecule type" value="Genomic_DNA"/>
</dbReference>
<keyword evidence="1" id="KW-0472">Membrane</keyword>
<dbReference type="STRING" id="545695.TREAZ_3064"/>
<dbReference type="AlphaFoldDB" id="F5YAK1"/>
<keyword evidence="3" id="KW-1185">Reference proteome</keyword>
<feature type="transmembrane region" description="Helical" evidence="1">
    <location>
        <begin position="12"/>
        <end position="34"/>
    </location>
</feature>
<gene>
    <name evidence="2" type="ordered locus">TREAZ_3064</name>
</gene>
<proteinExistence type="predicted"/>
<evidence type="ECO:0000313" key="3">
    <source>
        <dbReference type="Proteomes" id="UP000009222"/>
    </source>
</evidence>
<dbReference type="HOGENOM" id="CLU_3298082_0_0_12"/>
<evidence type="ECO:0000313" key="2">
    <source>
        <dbReference type="EMBL" id="AEF80706.1"/>
    </source>
</evidence>
<reference evidence="3" key="1">
    <citation type="submission" date="2009-12" db="EMBL/GenBank/DDBJ databases">
        <title>Complete sequence of Treponema azotonutricium strain ZAS-9.</title>
        <authorList>
            <person name="Tetu S.G."/>
            <person name="Matson E."/>
            <person name="Ren Q."/>
            <person name="Seshadri R."/>
            <person name="Elbourne L."/>
            <person name="Hassan K.A."/>
            <person name="Durkin A."/>
            <person name="Radune D."/>
            <person name="Mohamoud Y."/>
            <person name="Shay R."/>
            <person name="Jin S."/>
            <person name="Zhang X."/>
            <person name="Lucey K."/>
            <person name="Ballor N.R."/>
            <person name="Ottesen E."/>
            <person name="Rosenthal R."/>
            <person name="Allen A."/>
            <person name="Leadbetter J.R."/>
            <person name="Paulsen I.T."/>
        </authorList>
    </citation>
    <scope>NUCLEOTIDE SEQUENCE [LARGE SCALE GENOMIC DNA]</scope>
    <source>
        <strain evidence="3">ATCC BAA-888 / DSM 13862 / ZAS-9</strain>
    </source>
</reference>
<dbReference type="Proteomes" id="UP000009222">
    <property type="component" value="Chromosome"/>
</dbReference>
<evidence type="ECO:0000256" key="1">
    <source>
        <dbReference type="SAM" id="Phobius"/>
    </source>
</evidence>
<keyword evidence="1" id="KW-1133">Transmembrane helix</keyword>
<accession>F5YAK1</accession>
<dbReference type="InParanoid" id="F5YAK1"/>
<keyword evidence="1" id="KW-0812">Transmembrane</keyword>
<organism evidence="2 3">
    <name type="scientific">Leadbettera azotonutricia (strain ATCC BAA-888 / DSM 13862 / ZAS-9)</name>
    <name type="common">Treponema azotonutricium</name>
    <dbReference type="NCBI Taxonomy" id="545695"/>
    <lineage>
        <taxon>Bacteria</taxon>
        <taxon>Pseudomonadati</taxon>
        <taxon>Spirochaetota</taxon>
        <taxon>Spirochaetia</taxon>
        <taxon>Spirochaetales</taxon>
        <taxon>Breznakiellaceae</taxon>
        <taxon>Leadbettera</taxon>
    </lineage>
</organism>